<dbReference type="FunFam" id="3.30.160.60:FF:000100">
    <property type="entry name" value="Zinc finger 45-like"/>
    <property type="match status" value="1"/>
</dbReference>
<dbReference type="Gene3D" id="3.30.160.60">
    <property type="entry name" value="Classic Zinc Finger"/>
    <property type="match status" value="4"/>
</dbReference>
<feature type="region of interest" description="Disordered" evidence="8">
    <location>
        <begin position="61"/>
        <end position="155"/>
    </location>
</feature>
<feature type="compositionally biased region" description="Acidic residues" evidence="8">
    <location>
        <begin position="111"/>
        <end position="122"/>
    </location>
</feature>
<evidence type="ECO:0000313" key="11">
    <source>
        <dbReference type="Proteomes" id="UP001208570"/>
    </source>
</evidence>
<gene>
    <name evidence="10" type="ORF">LSH36_223g03061</name>
</gene>
<feature type="compositionally biased region" description="Polar residues" evidence="8">
    <location>
        <begin position="66"/>
        <end position="79"/>
    </location>
</feature>
<dbReference type="Pfam" id="PF00096">
    <property type="entry name" value="zf-C2H2"/>
    <property type="match status" value="2"/>
</dbReference>
<evidence type="ECO:0000256" key="2">
    <source>
        <dbReference type="ARBA" id="ARBA00022723"/>
    </source>
</evidence>
<evidence type="ECO:0000256" key="3">
    <source>
        <dbReference type="ARBA" id="ARBA00022737"/>
    </source>
</evidence>
<name>A0AAD9JMN3_9ANNE</name>
<feature type="compositionally biased region" description="Basic residues" evidence="8">
    <location>
        <begin position="80"/>
        <end position="90"/>
    </location>
</feature>
<dbReference type="InterPro" id="IPR013087">
    <property type="entry name" value="Znf_C2H2_type"/>
</dbReference>
<dbReference type="PROSITE" id="PS50157">
    <property type="entry name" value="ZINC_FINGER_C2H2_2"/>
    <property type="match status" value="4"/>
</dbReference>
<dbReference type="GO" id="GO:0005634">
    <property type="term" value="C:nucleus"/>
    <property type="evidence" value="ECO:0007669"/>
    <property type="project" value="UniProtKB-SubCell"/>
</dbReference>
<feature type="domain" description="C2H2-type" evidence="9">
    <location>
        <begin position="274"/>
        <end position="301"/>
    </location>
</feature>
<keyword evidence="4 7" id="KW-0863">Zinc-finger</keyword>
<dbReference type="PANTHER" id="PTHR16515">
    <property type="entry name" value="PR DOMAIN ZINC FINGER PROTEIN"/>
    <property type="match status" value="1"/>
</dbReference>
<dbReference type="PROSITE" id="PS00028">
    <property type="entry name" value="ZINC_FINGER_C2H2_1"/>
    <property type="match status" value="4"/>
</dbReference>
<dbReference type="InterPro" id="IPR050331">
    <property type="entry name" value="Zinc_finger"/>
</dbReference>
<comment type="subcellular location">
    <subcellularLocation>
        <location evidence="1">Nucleus</location>
    </subcellularLocation>
</comment>
<protein>
    <recommendedName>
        <fullName evidence="9">C2H2-type domain-containing protein</fullName>
    </recommendedName>
</protein>
<keyword evidence="2" id="KW-0479">Metal-binding</keyword>
<feature type="compositionally biased region" description="Basic and acidic residues" evidence="8">
    <location>
        <begin position="129"/>
        <end position="138"/>
    </location>
</feature>
<dbReference type="PANTHER" id="PTHR16515:SF49">
    <property type="entry name" value="GASTRULA ZINC FINGER PROTEIN XLCGF49.1-LIKE-RELATED"/>
    <property type="match status" value="1"/>
</dbReference>
<feature type="domain" description="C2H2-type" evidence="9">
    <location>
        <begin position="340"/>
        <end position="370"/>
    </location>
</feature>
<feature type="compositionally biased region" description="Polar residues" evidence="8">
    <location>
        <begin position="139"/>
        <end position="154"/>
    </location>
</feature>
<feature type="domain" description="C2H2-type" evidence="9">
    <location>
        <begin position="314"/>
        <end position="341"/>
    </location>
</feature>
<dbReference type="Pfam" id="PF13894">
    <property type="entry name" value="zf-C2H2_4"/>
    <property type="match status" value="2"/>
</dbReference>
<evidence type="ECO:0000256" key="4">
    <source>
        <dbReference type="ARBA" id="ARBA00022771"/>
    </source>
</evidence>
<organism evidence="10 11">
    <name type="scientific">Paralvinella palmiformis</name>
    <dbReference type="NCBI Taxonomy" id="53620"/>
    <lineage>
        <taxon>Eukaryota</taxon>
        <taxon>Metazoa</taxon>
        <taxon>Spiralia</taxon>
        <taxon>Lophotrochozoa</taxon>
        <taxon>Annelida</taxon>
        <taxon>Polychaeta</taxon>
        <taxon>Sedentaria</taxon>
        <taxon>Canalipalpata</taxon>
        <taxon>Terebellida</taxon>
        <taxon>Terebelliformia</taxon>
        <taxon>Alvinellidae</taxon>
        <taxon>Paralvinella</taxon>
    </lineage>
</organism>
<accession>A0AAD9JMN3</accession>
<evidence type="ECO:0000256" key="7">
    <source>
        <dbReference type="PROSITE-ProRule" id="PRU00042"/>
    </source>
</evidence>
<evidence type="ECO:0000256" key="1">
    <source>
        <dbReference type="ARBA" id="ARBA00004123"/>
    </source>
</evidence>
<feature type="domain" description="C2H2-type" evidence="9">
    <location>
        <begin position="371"/>
        <end position="399"/>
    </location>
</feature>
<dbReference type="SUPFAM" id="SSF57667">
    <property type="entry name" value="beta-beta-alpha zinc fingers"/>
    <property type="match status" value="3"/>
</dbReference>
<evidence type="ECO:0000256" key="8">
    <source>
        <dbReference type="SAM" id="MobiDB-lite"/>
    </source>
</evidence>
<evidence type="ECO:0000259" key="9">
    <source>
        <dbReference type="PROSITE" id="PS50157"/>
    </source>
</evidence>
<evidence type="ECO:0000313" key="10">
    <source>
        <dbReference type="EMBL" id="KAK2156049.1"/>
    </source>
</evidence>
<dbReference type="InterPro" id="IPR036236">
    <property type="entry name" value="Znf_C2H2_sf"/>
</dbReference>
<evidence type="ECO:0000256" key="5">
    <source>
        <dbReference type="ARBA" id="ARBA00022833"/>
    </source>
</evidence>
<keyword evidence="3" id="KW-0677">Repeat</keyword>
<keyword evidence="5" id="KW-0862">Zinc</keyword>
<keyword evidence="6" id="KW-0539">Nucleus</keyword>
<dbReference type="GO" id="GO:0010468">
    <property type="term" value="P:regulation of gene expression"/>
    <property type="evidence" value="ECO:0007669"/>
    <property type="project" value="TreeGrafter"/>
</dbReference>
<dbReference type="SMART" id="SM00355">
    <property type="entry name" value="ZnF_C2H2"/>
    <property type="match status" value="4"/>
</dbReference>
<dbReference type="AlphaFoldDB" id="A0AAD9JMN3"/>
<comment type="caution">
    <text evidence="10">The sequence shown here is derived from an EMBL/GenBank/DDBJ whole genome shotgun (WGS) entry which is preliminary data.</text>
</comment>
<sequence>MVLKPDQERVKALLKETITLLCKNGLQFKNQFSIEAVIGVTLDEEEVFLVSVNELISADTRKSATGEDQQMSPASSASKTNHKRHRKRKLPKTESGAESVEEGSMGSDDGSSSDEDGGDESGSEANTPSEKRQCKQESQETTVRSNNGNDNKSGIQIKEEVDDCVWTNPNTATSQQLQPATSNFATSSTFTAPEQNLAELPDINMIQAGLITSQAQWLQQQDLQGTAYTMAMTRTPRTSTVTSANVSQPVDGDSMNLSQDSQQMSSPVGGDPMFRCILCGKSFTRKYTWKVHMNLHAGRYSLHCHMTSFLKGPFPCTVCGKVFDRRYSWIRHEKWHQGKYECYCPHCDKGFSSTSTLKGHIANVHTGVKDYKCELCDKAYAYKHHLKDHIKRNHKDLAASLF</sequence>
<proteinExistence type="predicted"/>
<dbReference type="EMBL" id="JAODUP010000223">
    <property type="protein sequence ID" value="KAK2156049.1"/>
    <property type="molecule type" value="Genomic_DNA"/>
</dbReference>
<keyword evidence="11" id="KW-1185">Reference proteome</keyword>
<dbReference type="GO" id="GO:0008270">
    <property type="term" value="F:zinc ion binding"/>
    <property type="evidence" value="ECO:0007669"/>
    <property type="project" value="UniProtKB-KW"/>
</dbReference>
<evidence type="ECO:0000256" key="6">
    <source>
        <dbReference type="ARBA" id="ARBA00023242"/>
    </source>
</evidence>
<dbReference type="Proteomes" id="UP001208570">
    <property type="component" value="Unassembled WGS sequence"/>
</dbReference>
<reference evidence="10" key="1">
    <citation type="journal article" date="2023" name="Mol. Biol. Evol.">
        <title>Third-Generation Sequencing Reveals the Adaptive Role of the Epigenome in Three Deep-Sea Polychaetes.</title>
        <authorList>
            <person name="Perez M."/>
            <person name="Aroh O."/>
            <person name="Sun Y."/>
            <person name="Lan Y."/>
            <person name="Juniper S.K."/>
            <person name="Young C.R."/>
            <person name="Angers B."/>
            <person name="Qian P.Y."/>
        </authorList>
    </citation>
    <scope>NUCLEOTIDE SEQUENCE</scope>
    <source>
        <strain evidence="10">P08H-3</strain>
    </source>
</reference>